<dbReference type="PANTHER" id="PTHR24421">
    <property type="entry name" value="NITRATE/NITRITE SENSOR PROTEIN NARX-RELATED"/>
    <property type="match status" value="1"/>
</dbReference>
<organism evidence="11 12">
    <name type="scientific">Flavobacterium indicum (strain DSM 17447 / CIP 109464 / GPTSA100-9)</name>
    <dbReference type="NCBI Taxonomy" id="1094466"/>
    <lineage>
        <taxon>Bacteria</taxon>
        <taxon>Pseudomonadati</taxon>
        <taxon>Bacteroidota</taxon>
        <taxon>Flavobacteriia</taxon>
        <taxon>Flavobacteriales</taxon>
        <taxon>Flavobacteriaceae</taxon>
        <taxon>Flavobacterium</taxon>
    </lineage>
</organism>
<dbReference type="PATRIC" id="fig|1094466.5.peg.2605"/>
<feature type="coiled-coil region" evidence="7">
    <location>
        <begin position="357"/>
        <end position="388"/>
    </location>
</feature>
<keyword evidence="9" id="KW-0732">Signal</keyword>
<name>H8XRX4_FLAIG</name>
<dbReference type="Gene3D" id="1.25.40.10">
    <property type="entry name" value="Tetratricopeptide repeat domain"/>
    <property type="match status" value="1"/>
</dbReference>
<keyword evidence="7" id="KW-0175">Coiled coil</keyword>
<evidence type="ECO:0000313" key="11">
    <source>
        <dbReference type="EMBL" id="CCG54558.1"/>
    </source>
</evidence>
<evidence type="ECO:0000259" key="10">
    <source>
        <dbReference type="Pfam" id="PF02518"/>
    </source>
</evidence>
<keyword evidence="5" id="KW-0902">Two-component regulatory system</keyword>
<proteinExistence type="predicted"/>
<feature type="repeat" description="TPR" evidence="6">
    <location>
        <begin position="122"/>
        <end position="155"/>
    </location>
</feature>
<evidence type="ECO:0000256" key="6">
    <source>
        <dbReference type="PROSITE-ProRule" id="PRU00339"/>
    </source>
</evidence>
<sequence>MLIVRNLYLFLFLLLYSTTALSITKNTTSQKNSNKEKFILNYYDTVIDSLTSHKLFDKKDINNVLQLIKASQQLTVSQHLKFNNYLAYYHLINLNFKESIQFCQKNLSLRFPKNKNNELTIAYTYYFYGNCLLNQGNYKKAIQYSQFAIKTFEKHKFVDGWSKCKMLLANIYFYLKSYKDAENEINEGIQLFQQNKTNNYYMLVLTKIKILRAFKVQESISEIIKTYQELKNKPEIDDFFKIEINVYYIEFLINNNKLELAKKIIDETQPLVEKKNTIRSSDMFNWILADYNFATNSPLSNKSYFLNRITKSKKENDHQTLRNIYYYLKQDAYLSKNLEDLYYYTNEYELASKKISSDETKSEILELKTKYETEKKEQLLALNELQIDKKNRTIIILFSTSLTFILFGLFIYSNFKNYKRKENEELKKHFTVKLLENMEEERKRIAKELHDGINHELLTLKHNKPFSEHEINNKIDQIIEDVRSISRNLHPVMFEKIGLESSVKNLIERLKINNNFFITSEISYTNCLHSKQEIQLFRVIQEGLNNIIKYSNAHAAKVTLVEKEDFLYLEIKDNGIGFKFEEQLKSKKSFGIHSIIERIHSINGEIKFISNQSGTTIKIKIKK</sequence>
<evidence type="ECO:0000256" key="2">
    <source>
        <dbReference type="ARBA" id="ARBA00012438"/>
    </source>
</evidence>
<keyword evidence="3 11" id="KW-0808">Transferase</keyword>
<dbReference type="SUPFAM" id="SSF55874">
    <property type="entry name" value="ATPase domain of HSP90 chaperone/DNA topoisomerase II/histidine kinase"/>
    <property type="match status" value="1"/>
</dbReference>
<keyword evidence="12" id="KW-1185">Reference proteome</keyword>
<dbReference type="SUPFAM" id="SSF48452">
    <property type="entry name" value="TPR-like"/>
    <property type="match status" value="1"/>
</dbReference>
<dbReference type="GO" id="GO:0004673">
    <property type="term" value="F:protein histidine kinase activity"/>
    <property type="evidence" value="ECO:0007669"/>
    <property type="project" value="UniProtKB-EC"/>
</dbReference>
<evidence type="ECO:0000256" key="5">
    <source>
        <dbReference type="ARBA" id="ARBA00023012"/>
    </source>
</evidence>
<feature type="signal peptide" evidence="9">
    <location>
        <begin position="1"/>
        <end position="22"/>
    </location>
</feature>
<evidence type="ECO:0000256" key="1">
    <source>
        <dbReference type="ARBA" id="ARBA00000085"/>
    </source>
</evidence>
<dbReference type="Pfam" id="PF12895">
    <property type="entry name" value="ANAPC3"/>
    <property type="match status" value="1"/>
</dbReference>
<dbReference type="EC" id="2.7.13.3" evidence="2"/>
<keyword evidence="8" id="KW-0812">Transmembrane</keyword>
<dbReference type="Proteomes" id="UP000007599">
    <property type="component" value="Chromosome I"/>
</dbReference>
<dbReference type="STRING" id="1094466.KQS_13305"/>
<evidence type="ECO:0000313" key="12">
    <source>
        <dbReference type="Proteomes" id="UP000007599"/>
    </source>
</evidence>
<dbReference type="PANTHER" id="PTHR24421:SF10">
    <property type="entry name" value="NITRATE_NITRITE SENSOR PROTEIN NARQ"/>
    <property type="match status" value="1"/>
</dbReference>
<reference evidence="12" key="2">
    <citation type="submission" date="2012-03" db="EMBL/GenBank/DDBJ databases">
        <title>Complete genome sequence of Flavobacterium indicum GPTSA100-9T, isolated from warm spring water.</title>
        <authorList>
            <person name="Barbier P."/>
            <person name="Houel A."/>
            <person name="Loux V."/>
            <person name="Poulain J."/>
            <person name="Bernardet J.-F."/>
            <person name="Touchon M."/>
            <person name="Duchaud E."/>
        </authorList>
    </citation>
    <scope>NUCLEOTIDE SEQUENCE [LARGE SCALE GENOMIC DNA]</scope>
    <source>
        <strain evidence="12">DSM 17447 / CIP 109464 / GPTSA100-9</strain>
    </source>
</reference>
<dbReference type="GO" id="GO:0000160">
    <property type="term" value="P:phosphorelay signal transduction system"/>
    <property type="evidence" value="ECO:0007669"/>
    <property type="project" value="UniProtKB-KW"/>
</dbReference>
<dbReference type="SMART" id="SM00028">
    <property type="entry name" value="TPR"/>
    <property type="match status" value="2"/>
</dbReference>
<dbReference type="Gene3D" id="1.20.5.1930">
    <property type="match status" value="1"/>
</dbReference>
<dbReference type="eggNOG" id="COG4585">
    <property type="taxonomic scope" value="Bacteria"/>
</dbReference>
<gene>
    <name evidence="11" type="ordered locus">KQS_13305</name>
</gene>
<dbReference type="OrthoDB" id="9778366at2"/>
<evidence type="ECO:0000256" key="7">
    <source>
        <dbReference type="SAM" id="Coils"/>
    </source>
</evidence>
<dbReference type="RefSeq" id="WP_014389676.1">
    <property type="nucleotide sequence ID" value="NC_017025.1"/>
</dbReference>
<dbReference type="EMBL" id="HE774682">
    <property type="protein sequence ID" value="CCG54558.1"/>
    <property type="molecule type" value="Genomic_DNA"/>
</dbReference>
<dbReference type="Pfam" id="PF02518">
    <property type="entry name" value="HATPase_c"/>
    <property type="match status" value="1"/>
</dbReference>
<keyword evidence="4 11" id="KW-0418">Kinase</keyword>
<keyword evidence="8" id="KW-1133">Transmembrane helix</keyword>
<dbReference type="InterPro" id="IPR050482">
    <property type="entry name" value="Sensor_HK_TwoCompSys"/>
</dbReference>
<dbReference type="InterPro" id="IPR003594">
    <property type="entry name" value="HATPase_dom"/>
</dbReference>
<dbReference type="KEGG" id="fin:KQS_13305"/>
<dbReference type="CDD" id="cd16917">
    <property type="entry name" value="HATPase_UhpB-NarQ-NarX-like"/>
    <property type="match status" value="1"/>
</dbReference>
<feature type="domain" description="Histidine kinase/HSP90-like ATPase" evidence="10">
    <location>
        <begin position="533"/>
        <end position="622"/>
    </location>
</feature>
<evidence type="ECO:0000256" key="9">
    <source>
        <dbReference type="SAM" id="SignalP"/>
    </source>
</evidence>
<protein>
    <recommendedName>
        <fullName evidence="2">histidine kinase</fullName>
        <ecNumber evidence="2">2.7.13.3</ecNumber>
    </recommendedName>
</protein>
<evidence type="ECO:0000256" key="3">
    <source>
        <dbReference type="ARBA" id="ARBA00022679"/>
    </source>
</evidence>
<dbReference type="InterPro" id="IPR036890">
    <property type="entry name" value="HATPase_C_sf"/>
</dbReference>
<dbReference type="PROSITE" id="PS50005">
    <property type="entry name" value="TPR"/>
    <property type="match status" value="1"/>
</dbReference>
<dbReference type="InterPro" id="IPR019734">
    <property type="entry name" value="TPR_rpt"/>
</dbReference>
<dbReference type="InterPro" id="IPR011990">
    <property type="entry name" value="TPR-like_helical_dom_sf"/>
</dbReference>
<feature type="transmembrane region" description="Helical" evidence="8">
    <location>
        <begin position="394"/>
        <end position="412"/>
    </location>
</feature>
<accession>H8XRX4</accession>
<keyword evidence="6" id="KW-0802">TPR repeat</keyword>
<comment type="catalytic activity">
    <reaction evidence="1">
        <text>ATP + protein L-histidine = ADP + protein N-phospho-L-histidine.</text>
        <dbReference type="EC" id="2.7.13.3"/>
    </reaction>
</comment>
<keyword evidence="8" id="KW-0472">Membrane</keyword>
<reference evidence="11 12" key="1">
    <citation type="journal article" date="2012" name="J. Bacteriol.">
        <title>Complete Genome Sequence of Flavobacterium indicum GPSTA100-9T, Isolated from Warm Spring Water.</title>
        <authorList>
            <person name="Barbier P."/>
            <person name="Houel A."/>
            <person name="Loux V."/>
            <person name="Poulain J."/>
            <person name="Bernardet J.F."/>
            <person name="Touchon M."/>
            <person name="Duchaud E."/>
        </authorList>
    </citation>
    <scope>NUCLEOTIDE SEQUENCE [LARGE SCALE GENOMIC DNA]</scope>
    <source>
        <strain evidence="12">DSM 17447 / CIP 109464 / GPTSA100-9</strain>
    </source>
</reference>
<dbReference type="AlphaFoldDB" id="H8XRX4"/>
<evidence type="ECO:0000256" key="4">
    <source>
        <dbReference type="ARBA" id="ARBA00022777"/>
    </source>
</evidence>
<feature type="chain" id="PRO_5003616990" description="histidine kinase" evidence="9">
    <location>
        <begin position="23"/>
        <end position="623"/>
    </location>
</feature>
<evidence type="ECO:0000256" key="8">
    <source>
        <dbReference type="SAM" id="Phobius"/>
    </source>
</evidence>
<dbReference type="Gene3D" id="3.30.565.10">
    <property type="entry name" value="Histidine kinase-like ATPase, C-terminal domain"/>
    <property type="match status" value="1"/>
</dbReference>
<dbReference type="HOGENOM" id="CLU_413741_0_0_10"/>